<dbReference type="SUPFAM" id="SSF55961">
    <property type="entry name" value="Bet v1-like"/>
    <property type="match status" value="1"/>
</dbReference>
<dbReference type="InterPro" id="IPR023393">
    <property type="entry name" value="START-like_dom_sf"/>
</dbReference>
<dbReference type="SUPFAM" id="SSF57903">
    <property type="entry name" value="FYVE/PHD zinc finger"/>
    <property type="match status" value="1"/>
</dbReference>
<dbReference type="GO" id="GO:0008270">
    <property type="term" value="F:zinc ion binding"/>
    <property type="evidence" value="ECO:0007669"/>
    <property type="project" value="UniProtKB-KW"/>
</dbReference>
<dbReference type="InterPro" id="IPR017455">
    <property type="entry name" value="Znf_FYVE-rel"/>
</dbReference>
<dbReference type="OrthoDB" id="1000220at2759"/>
<accession>A0A1Y1IL94</accession>
<dbReference type="Gene3D" id="3.30.530.20">
    <property type="match status" value="1"/>
</dbReference>
<dbReference type="InterPro" id="IPR052113">
    <property type="entry name" value="FYVE-type_Zinc_Finger"/>
</dbReference>
<organism evidence="7 8">
    <name type="scientific">Klebsormidium nitens</name>
    <name type="common">Green alga</name>
    <name type="synonym">Ulothrix nitens</name>
    <dbReference type="NCBI Taxonomy" id="105231"/>
    <lineage>
        <taxon>Eukaryota</taxon>
        <taxon>Viridiplantae</taxon>
        <taxon>Streptophyta</taxon>
        <taxon>Klebsormidiophyceae</taxon>
        <taxon>Klebsormidiales</taxon>
        <taxon>Klebsormidiaceae</taxon>
        <taxon>Klebsormidium</taxon>
    </lineage>
</organism>
<dbReference type="AlphaFoldDB" id="A0A1Y1IL94"/>
<dbReference type="OMA" id="FTTICEG"/>
<dbReference type="CDD" id="cd00177">
    <property type="entry name" value="START"/>
    <property type="match status" value="1"/>
</dbReference>
<dbReference type="InterPro" id="IPR000306">
    <property type="entry name" value="Znf_FYVE"/>
</dbReference>
<dbReference type="Pfam" id="PF01852">
    <property type="entry name" value="START"/>
    <property type="match status" value="1"/>
</dbReference>
<dbReference type="GO" id="GO:0008289">
    <property type="term" value="F:lipid binding"/>
    <property type="evidence" value="ECO:0007669"/>
    <property type="project" value="InterPro"/>
</dbReference>
<dbReference type="PROSITE" id="PS50178">
    <property type="entry name" value="ZF_FYVE"/>
    <property type="match status" value="1"/>
</dbReference>
<dbReference type="PROSITE" id="PS50848">
    <property type="entry name" value="START"/>
    <property type="match status" value="1"/>
</dbReference>
<dbReference type="STRING" id="105231.A0A1Y1IL94"/>
<dbReference type="Gene3D" id="3.30.40.10">
    <property type="entry name" value="Zinc/RING finger domain, C3HC4 (zinc finger)"/>
    <property type="match status" value="1"/>
</dbReference>
<protein>
    <submittedName>
        <fullName evidence="7">RUN and FYVE domain-containing protein 1</fullName>
    </submittedName>
</protein>
<keyword evidence="8" id="KW-1185">Reference proteome</keyword>
<evidence type="ECO:0000256" key="4">
    <source>
        <dbReference type="PROSITE-ProRule" id="PRU00091"/>
    </source>
</evidence>
<dbReference type="SMART" id="SM00234">
    <property type="entry name" value="START"/>
    <property type="match status" value="1"/>
</dbReference>
<proteinExistence type="predicted"/>
<reference evidence="7 8" key="1">
    <citation type="journal article" date="2014" name="Nat. Commun.">
        <title>Klebsormidium flaccidum genome reveals primary factors for plant terrestrial adaptation.</title>
        <authorList>
            <person name="Hori K."/>
            <person name="Maruyama F."/>
            <person name="Fujisawa T."/>
            <person name="Togashi T."/>
            <person name="Yamamoto N."/>
            <person name="Seo M."/>
            <person name="Sato S."/>
            <person name="Yamada T."/>
            <person name="Mori H."/>
            <person name="Tajima N."/>
            <person name="Moriyama T."/>
            <person name="Ikeuchi M."/>
            <person name="Watanabe M."/>
            <person name="Wada H."/>
            <person name="Kobayashi K."/>
            <person name="Saito M."/>
            <person name="Masuda T."/>
            <person name="Sasaki-Sekimoto Y."/>
            <person name="Mashiguchi K."/>
            <person name="Awai K."/>
            <person name="Shimojima M."/>
            <person name="Masuda S."/>
            <person name="Iwai M."/>
            <person name="Nobusawa T."/>
            <person name="Narise T."/>
            <person name="Kondo S."/>
            <person name="Saito H."/>
            <person name="Sato R."/>
            <person name="Murakawa M."/>
            <person name="Ihara Y."/>
            <person name="Oshima-Yamada Y."/>
            <person name="Ohtaka K."/>
            <person name="Satoh M."/>
            <person name="Sonobe K."/>
            <person name="Ishii M."/>
            <person name="Ohtani R."/>
            <person name="Kanamori-Sato M."/>
            <person name="Honoki R."/>
            <person name="Miyazaki D."/>
            <person name="Mochizuki H."/>
            <person name="Umetsu J."/>
            <person name="Higashi K."/>
            <person name="Shibata D."/>
            <person name="Kamiya Y."/>
            <person name="Sato N."/>
            <person name="Nakamura Y."/>
            <person name="Tabata S."/>
            <person name="Ida S."/>
            <person name="Kurokawa K."/>
            <person name="Ohta H."/>
        </authorList>
    </citation>
    <scope>NUCLEOTIDE SEQUENCE [LARGE SCALE GENOMIC DNA]</scope>
    <source>
        <strain evidence="7 8">NIES-2285</strain>
    </source>
</reference>
<dbReference type="InterPro" id="IPR011011">
    <property type="entry name" value="Znf_FYVE_PHD"/>
</dbReference>
<name>A0A1Y1IL94_KLENI</name>
<dbReference type="SMART" id="SM00064">
    <property type="entry name" value="FYVE"/>
    <property type="match status" value="1"/>
</dbReference>
<dbReference type="PANTHER" id="PTHR39490">
    <property type="entry name" value="ARRESTIN DOMAIN-CONTAINING PROTEIN D"/>
    <property type="match status" value="1"/>
</dbReference>
<dbReference type="Proteomes" id="UP000054558">
    <property type="component" value="Unassembled WGS sequence"/>
</dbReference>
<dbReference type="InterPro" id="IPR013083">
    <property type="entry name" value="Znf_RING/FYVE/PHD"/>
</dbReference>
<sequence length="307" mass="34407">MTGPTHEDAVDRPVWQANSDSKSCTKCNREFTVFHRRHHCRGCGKLVCQQCSDSRITLPPTFNYNGPQRVCSACHTYVLTLQYEAKKQSGEVKPPDYPSLRAELLKRTLEYLRLPEPTWHQTQNAGGVVTSVQPVPNSPFVCVRNQTTVKAPPSKVQTVYADMNLWQKWNPHVKSRILEEIDGNARVLTAKSELPVIDPRDTVFLTMRWEGVLNLETGATEHRAGHFTTAAMSIAHPAYPPAPSKVVRAEMAISITQIEPSEDGKSTRFVSTVHMDPRGLLPPFLVNTLLGRGAEHLRGMARYVEDN</sequence>
<evidence type="ECO:0000256" key="1">
    <source>
        <dbReference type="ARBA" id="ARBA00022723"/>
    </source>
</evidence>
<dbReference type="EMBL" id="DF237775">
    <property type="protein sequence ID" value="GAQ91655.1"/>
    <property type="molecule type" value="Genomic_DNA"/>
</dbReference>
<keyword evidence="1" id="KW-0479">Metal-binding</keyword>
<evidence type="ECO:0000256" key="2">
    <source>
        <dbReference type="ARBA" id="ARBA00022771"/>
    </source>
</evidence>
<keyword evidence="2 4" id="KW-0863">Zinc-finger</keyword>
<dbReference type="PANTHER" id="PTHR39490:SF8">
    <property type="entry name" value="ZINC FINGER FYVE DOMAIN-CONTAINING PROTEIN 21"/>
    <property type="match status" value="1"/>
</dbReference>
<feature type="domain" description="START" evidence="6">
    <location>
        <begin position="90"/>
        <end position="294"/>
    </location>
</feature>
<dbReference type="InterPro" id="IPR002913">
    <property type="entry name" value="START_lipid-bd_dom"/>
</dbReference>
<evidence type="ECO:0000256" key="3">
    <source>
        <dbReference type="ARBA" id="ARBA00022833"/>
    </source>
</evidence>
<evidence type="ECO:0000259" key="5">
    <source>
        <dbReference type="PROSITE" id="PS50178"/>
    </source>
</evidence>
<keyword evidence="3" id="KW-0862">Zinc</keyword>
<evidence type="ECO:0000259" key="6">
    <source>
        <dbReference type="PROSITE" id="PS50848"/>
    </source>
</evidence>
<dbReference type="Pfam" id="PF01363">
    <property type="entry name" value="FYVE"/>
    <property type="match status" value="1"/>
</dbReference>
<gene>
    <name evidence="7" type="ORF">KFL_008260070</name>
</gene>
<feature type="domain" description="FYVE-type" evidence="5">
    <location>
        <begin position="18"/>
        <end position="79"/>
    </location>
</feature>
<evidence type="ECO:0000313" key="8">
    <source>
        <dbReference type="Proteomes" id="UP000054558"/>
    </source>
</evidence>
<evidence type="ECO:0000313" key="7">
    <source>
        <dbReference type="EMBL" id="GAQ91655.1"/>
    </source>
</evidence>